<comment type="caution">
    <text evidence="1">The sequence shown here is derived from an EMBL/GenBank/DDBJ whole genome shotgun (WGS) entry which is preliminary data.</text>
</comment>
<name>A0ACC1X0Z6_MELAZ</name>
<protein>
    <submittedName>
        <fullName evidence="1">2-oxoglutarate and Fe(II)-dependent oxygenase superfamily protein</fullName>
    </submittedName>
</protein>
<accession>A0ACC1X0Z6</accession>
<organism evidence="1 2">
    <name type="scientific">Melia azedarach</name>
    <name type="common">Chinaberry tree</name>
    <dbReference type="NCBI Taxonomy" id="155640"/>
    <lineage>
        <taxon>Eukaryota</taxon>
        <taxon>Viridiplantae</taxon>
        <taxon>Streptophyta</taxon>
        <taxon>Embryophyta</taxon>
        <taxon>Tracheophyta</taxon>
        <taxon>Spermatophyta</taxon>
        <taxon>Magnoliopsida</taxon>
        <taxon>eudicotyledons</taxon>
        <taxon>Gunneridae</taxon>
        <taxon>Pentapetalae</taxon>
        <taxon>rosids</taxon>
        <taxon>malvids</taxon>
        <taxon>Sapindales</taxon>
        <taxon>Meliaceae</taxon>
        <taxon>Melia</taxon>
    </lineage>
</organism>
<proteinExistence type="predicted"/>
<gene>
    <name evidence="1" type="ORF">OWV82_021888</name>
</gene>
<dbReference type="Proteomes" id="UP001164539">
    <property type="component" value="Chromosome 12"/>
</dbReference>
<reference evidence="1 2" key="1">
    <citation type="journal article" date="2023" name="Science">
        <title>Complex scaffold remodeling in plant triterpene biosynthesis.</title>
        <authorList>
            <person name="De La Pena R."/>
            <person name="Hodgson H."/>
            <person name="Liu J.C."/>
            <person name="Stephenson M.J."/>
            <person name="Martin A.C."/>
            <person name="Owen C."/>
            <person name="Harkess A."/>
            <person name="Leebens-Mack J."/>
            <person name="Jimenez L.E."/>
            <person name="Osbourn A."/>
            <person name="Sattely E.S."/>
        </authorList>
    </citation>
    <scope>NUCLEOTIDE SEQUENCE [LARGE SCALE GENOMIC DNA]</scope>
    <source>
        <strain evidence="2">cv. JPN11</strain>
        <tissue evidence="1">Leaf</tissue>
    </source>
</reference>
<sequence length="390" mass="44023">MSPAATLMANITSTDETKESDDHDCVASQYQKGVKHLCENYGISKVPKKYVLPESDRPNNAVDQTLLLQLNVITPNLKLPIIDFSELQGSNRSQALKSLAHACQEYGFFQVVNHGISNHVMSNMIDVSKRFFELPFEERFKYMSSDMSAVVRYGTSFNQSKDSVFCWRDFLKLICSHPLSDVLHHWPSSPTDMRRLAATYAKETKNLFLMLVEGILESLELLGTTGTAEEVDELLEQLQDGSQLMVVNCYPPCPEPNLTLGMPPHSDYGFITLLLQDEVQGLQIQYKEKWVTVEPIPNSFVVNVGDHLEIFSNGKYKSVLHRVVVNSANSRISVASLHSFPFNAVVRPSPALINKENPRRYKDTDFASFLTYISSCEPKSKNFLDSRKLL</sequence>
<evidence type="ECO:0000313" key="1">
    <source>
        <dbReference type="EMBL" id="KAJ4705061.1"/>
    </source>
</evidence>
<dbReference type="EMBL" id="CM051405">
    <property type="protein sequence ID" value="KAJ4705061.1"/>
    <property type="molecule type" value="Genomic_DNA"/>
</dbReference>
<evidence type="ECO:0000313" key="2">
    <source>
        <dbReference type="Proteomes" id="UP001164539"/>
    </source>
</evidence>
<keyword evidence="2" id="KW-1185">Reference proteome</keyword>